<keyword evidence="2" id="KW-1185">Reference proteome</keyword>
<comment type="caution">
    <text evidence="1">The sequence shown here is derived from an EMBL/GenBank/DDBJ whole genome shotgun (WGS) entry which is preliminary data.</text>
</comment>
<evidence type="ECO:0000313" key="1">
    <source>
        <dbReference type="EMBL" id="KAJ7714995.1"/>
    </source>
</evidence>
<sequence>MATVEIVPGAAGEFETVTSMFKPTIPPSSTLHWVRRKWKIILQGLKIAPAEWGPIAVEPYYVIAEFELPRASPRFFSTPPTTRSFFISRSVFALLLLLDALPRAIDLIQASKPKGNAELVPTPLTRLLRLFTSPSGRQWVLAPTTALIVLNLRPGKLLPGSPAFRAFYTMAGPQDTPNREGGRGNEYAGQQGACTAHPPYSYISLIHPDALGAGSVSLLIPALAQGAVCAELANGDDITVAVTTVHATAVRRGEQTDAPVESNPVRGLAVPGHLYHRIPWIRLHLLAIHHSHFILTRLYRNIWNIFVPETPNAL</sequence>
<evidence type="ECO:0000313" key="2">
    <source>
        <dbReference type="Proteomes" id="UP001215598"/>
    </source>
</evidence>
<proteinExistence type="predicted"/>
<dbReference type="EMBL" id="JARKIB010000316">
    <property type="protein sequence ID" value="KAJ7714995.1"/>
    <property type="molecule type" value="Genomic_DNA"/>
</dbReference>
<organism evidence="1 2">
    <name type="scientific">Mycena metata</name>
    <dbReference type="NCBI Taxonomy" id="1033252"/>
    <lineage>
        <taxon>Eukaryota</taxon>
        <taxon>Fungi</taxon>
        <taxon>Dikarya</taxon>
        <taxon>Basidiomycota</taxon>
        <taxon>Agaricomycotina</taxon>
        <taxon>Agaricomycetes</taxon>
        <taxon>Agaricomycetidae</taxon>
        <taxon>Agaricales</taxon>
        <taxon>Marasmiineae</taxon>
        <taxon>Mycenaceae</taxon>
        <taxon>Mycena</taxon>
    </lineage>
</organism>
<accession>A0AAD7MFL6</accession>
<reference evidence="1" key="1">
    <citation type="submission" date="2023-03" db="EMBL/GenBank/DDBJ databases">
        <title>Massive genome expansion in bonnet fungi (Mycena s.s.) driven by repeated elements and novel gene families across ecological guilds.</title>
        <authorList>
            <consortium name="Lawrence Berkeley National Laboratory"/>
            <person name="Harder C.B."/>
            <person name="Miyauchi S."/>
            <person name="Viragh M."/>
            <person name="Kuo A."/>
            <person name="Thoen E."/>
            <person name="Andreopoulos B."/>
            <person name="Lu D."/>
            <person name="Skrede I."/>
            <person name="Drula E."/>
            <person name="Henrissat B."/>
            <person name="Morin E."/>
            <person name="Kohler A."/>
            <person name="Barry K."/>
            <person name="LaButti K."/>
            <person name="Morin E."/>
            <person name="Salamov A."/>
            <person name="Lipzen A."/>
            <person name="Mereny Z."/>
            <person name="Hegedus B."/>
            <person name="Baldrian P."/>
            <person name="Stursova M."/>
            <person name="Weitz H."/>
            <person name="Taylor A."/>
            <person name="Grigoriev I.V."/>
            <person name="Nagy L.G."/>
            <person name="Martin F."/>
            <person name="Kauserud H."/>
        </authorList>
    </citation>
    <scope>NUCLEOTIDE SEQUENCE</scope>
    <source>
        <strain evidence="1">CBHHK182m</strain>
    </source>
</reference>
<dbReference type="AlphaFoldDB" id="A0AAD7MFL6"/>
<name>A0AAD7MFL6_9AGAR</name>
<dbReference type="Proteomes" id="UP001215598">
    <property type="component" value="Unassembled WGS sequence"/>
</dbReference>
<protein>
    <submittedName>
        <fullName evidence="1">Uncharacterized protein</fullName>
    </submittedName>
</protein>
<gene>
    <name evidence="1" type="ORF">B0H16DRAFT_1477731</name>
</gene>